<dbReference type="InterPro" id="IPR001077">
    <property type="entry name" value="COMT_C"/>
</dbReference>
<feature type="domain" description="O-methyltransferase dimerisation" evidence="6">
    <location>
        <begin position="73"/>
        <end position="118"/>
    </location>
</feature>
<reference evidence="7" key="4">
    <citation type="submission" date="2017-12" db="EMBL/GenBank/DDBJ databases">
        <authorList>
            <person name="van Kan J."/>
        </authorList>
    </citation>
    <scope>NUCLEOTIDE SEQUENCE</scope>
    <source>
        <strain evidence="7">B05.10</strain>
    </source>
</reference>
<dbReference type="GO" id="GO:0008171">
    <property type="term" value="F:O-methyltransferase activity"/>
    <property type="evidence" value="ECO:0007669"/>
    <property type="project" value="InterPro"/>
</dbReference>
<dbReference type="GeneID" id="5434867"/>
<dbReference type="Proteomes" id="UP000001798">
    <property type="component" value="Chromosome 2"/>
</dbReference>
<evidence type="ECO:0000256" key="3">
    <source>
        <dbReference type="ARBA" id="ARBA00022691"/>
    </source>
</evidence>
<evidence type="ECO:0000256" key="2">
    <source>
        <dbReference type="ARBA" id="ARBA00022679"/>
    </source>
</evidence>
<keyword evidence="1" id="KW-0489">Methyltransferase</keyword>
<dbReference type="GO" id="GO:0032259">
    <property type="term" value="P:methylation"/>
    <property type="evidence" value="ECO:0007669"/>
    <property type="project" value="UniProtKB-KW"/>
</dbReference>
<dbReference type="InterPro" id="IPR036388">
    <property type="entry name" value="WH-like_DNA-bd_sf"/>
</dbReference>
<dbReference type="Pfam" id="PF08100">
    <property type="entry name" value="Dimerisation"/>
    <property type="match status" value="1"/>
</dbReference>
<dbReference type="PANTHER" id="PTHR43712">
    <property type="entry name" value="PUTATIVE (AFU_ORTHOLOGUE AFUA_4G14580)-RELATED"/>
    <property type="match status" value="1"/>
</dbReference>
<reference evidence="7 8" key="1">
    <citation type="journal article" date="2011" name="PLoS Genet.">
        <title>Genomic analysis of the necrotrophic fungal pathogens Sclerotinia sclerotiorum and Botrytis cinerea.</title>
        <authorList>
            <person name="Amselem J."/>
            <person name="Cuomo C.A."/>
            <person name="van Kan J.A."/>
            <person name="Viaud M."/>
            <person name="Benito E.P."/>
            <person name="Couloux A."/>
            <person name="Coutinho P.M."/>
            <person name="de Vries R.P."/>
            <person name="Dyer P.S."/>
            <person name="Fillinger S."/>
            <person name="Fournier E."/>
            <person name="Gout L."/>
            <person name="Hahn M."/>
            <person name="Kohn L."/>
            <person name="Lapalu N."/>
            <person name="Plummer K.M."/>
            <person name="Pradier J.M."/>
            <person name="Quevillon E."/>
            <person name="Sharon A."/>
            <person name="Simon A."/>
            <person name="ten Have A."/>
            <person name="Tudzynski B."/>
            <person name="Tudzynski P."/>
            <person name="Wincker P."/>
            <person name="Andrew M."/>
            <person name="Anthouard V."/>
            <person name="Beever R.E."/>
            <person name="Beffa R."/>
            <person name="Benoit I."/>
            <person name="Bouzid O."/>
            <person name="Brault B."/>
            <person name="Chen Z."/>
            <person name="Choquer M."/>
            <person name="Collemare J."/>
            <person name="Cotton P."/>
            <person name="Danchin E.G."/>
            <person name="Da Silva C."/>
            <person name="Gautier A."/>
            <person name="Giraud C."/>
            <person name="Giraud T."/>
            <person name="Gonzalez C."/>
            <person name="Grossetete S."/>
            <person name="Guldener U."/>
            <person name="Henrissat B."/>
            <person name="Howlett B.J."/>
            <person name="Kodira C."/>
            <person name="Kretschmer M."/>
            <person name="Lappartient A."/>
            <person name="Leroch M."/>
            <person name="Levis C."/>
            <person name="Mauceli E."/>
            <person name="Neuveglise C."/>
            <person name="Oeser B."/>
            <person name="Pearson M."/>
            <person name="Poulain J."/>
            <person name="Poussereau N."/>
            <person name="Quesneville H."/>
            <person name="Rascle C."/>
            <person name="Schumacher J."/>
            <person name="Segurens B."/>
            <person name="Sexton A."/>
            <person name="Silva E."/>
            <person name="Sirven C."/>
            <person name="Soanes D.M."/>
            <person name="Talbot N.J."/>
            <person name="Templeton M."/>
            <person name="Yandava C."/>
            <person name="Yarden O."/>
            <person name="Zeng Q."/>
            <person name="Rollins J.A."/>
            <person name="Lebrun M.H."/>
            <person name="Dickman M."/>
        </authorList>
    </citation>
    <scope>NUCLEOTIDE SEQUENCE [LARGE SCALE GENOMIC DNA]</scope>
    <source>
        <strain evidence="7 8">B05.10</strain>
    </source>
</reference>
<dbReference type="AlphaFoldDB" id="A0A384JAG4"/>
<dbReference type="InterPro" id="IPR029063">
    <property type="entry name" value="SAM-dependent_MTases_sf"/>
</dbReference>
<evidence type="ECO:0000259" key="6">
    <source>
        <dbReference type="Pfam" id="PF08100"/>
    </source>
</evidence>
<dbReference type="PROSITE" id="PS51683">
    <property type="entry name" value="SAM_OMT_II"/>
    <property type="match status" value="1"/>
</dbReference>
<proteinExistence type="predicted"/>
<dbReference type="EMBL" id="CP009806">
    <property type="protein sequence ID" value="ATZ47625.1"/>
    <property type="molecule type" value="Genomic_DNA"/>
</dbReference>
<dbReference type="InterPro" id="IPR036390">
    <property type="entry name" value="WH_DNA-bd_sf"/>
</dbReference>
<evidence type="ECO:0000313" key="8">
    <source>
        <dbReference type="Proteomes" id="UP000001798"/>
    </source>
</evidence>
<dbReference type="SUPFAM" id="SSF53335">
    <property type="entry name" value="S-adenosyl-L-methionine-dependent methyltransferases"/>
    <property type="match status" value="1"/>
</dbReference>
<keyword evidence="3" id="KW-0949">S-adenosyl-L-methionine</keyword>
<dbReference type="Gene3D" id="1.10.10.10">
    <property type="entry name" value="Winged helix-like DNA-binding domain superfamily/Winged helix DNA-binding domain"/>
    <property type="match status" value="1"/>
</dbReference>
<dbReference type="RefSeq" id="XP_024547382.1">
    <property type="nucleotide sequence ID" value="XM_024691610.1"/>
</dbReference>
<dbReference type="InterPro" id="IPR012967">
    <property type="entry name" value="COMT_dimerisation"/>
</dbReference>
<accession>A0A384JAG4</accession>
<evidence type="ECO:0000313" key="7">
    <source>
        <dbReference type="EMBL" id="ATZ47625.1"/>
    </source>
</evidence>
<dbReference type="Pfam" id="PF00891">
    <property type="entry name" value="Methyltransf_2"/>
    <property type="match status" value="1"/>
</dbReference>
<dbReference type="InterPro" id="IPR016461">
    <property type="entry name" value="COMT-like"/>
</dbReference>
<dbReference type="VEuPathDB" id="FungiDB:Bcin02g08850"/>
<dbReference type="Gene3D" id="3.40.50.150">
    <property type="entry name" value="Vaccinia Virus protein VP39"/>
    <property type="match status" value="1"/>
</dbReference>
<reference evidence="7 8" key="3">
    <citation type="journal article" date="2017" name="Mol. Plant Pathol.">
        <title>A gapless genome sequence of the fungus Botrytis cinerea.</title>
        <authorList>
            <person name="Van Kan J.A."/>
            <person name="Stassen J.H."/>
            <person name="Mosbach A."/>
            <person name="Van Der Lee T.A."/>
            <person name="Faino L."/>
            <person name="Farmer A.D."/>
            <person name="Papasotiriou D.G."/>
            <person name="Zhou S."/>
            <person name="Seidl M.F."/>
            <person name="Cottam E."/>
            <person name="Edel D."/>
            <person name="Hahn M."/>
            <person name="Schwartz D.C."/>
            <person name="Dietrich R.A."/>
            <person name="Widdison S."/>
            <person name="Scalliet G."/>
        </authorList>
    </citation>
    <scope>NUCLEOTIDE SEQUENCE [LARGE SCALE GENOMIC DNA]</scope>
    <source>
        <strain evidence="7 8">B05.10</strain>
    </source>
</reference>
<protein>
    <submittedName>
        <fullName evidence="7">Uncharacterized protein</fullName>
    </submittedName>
</protein>
<evidence type="ECO:0000256" key="1">
    <source>
        <dbReference type="ARBA" id="ARBA00022603"/>
    </source>
</evidence>
<name>A0A384JAG4_BOTFB</name>
<keyword evidence="2" id="KW-0808">Transferase</keyword>
<organism evidence="7 8">
    <name type="scientific">Botryotinia fuckeliana (strain B05.10)</name>
    <name type="common">Noble rot fungus</name>
    <name type="synonym">Botrytis cinerea</name>
    <dbReference type="NCBI Taxonomy" id="332648"/>
    <lineage>
        <taxon>Eukaryota</taxon>
        <taxon>Fungi</taxon>
        <taxon>Dikarya</taxon>
        <taxon>Ascomycota</taxon>
        <taxon>Pezizomycotina</taxon>
        <taxon>Leotiomycetes</taxon>
        <taxon>Helotiales</taxon>
        <taxon>Sclerotiniaceae</taxon>
        <taxon>Botrytis</taxon>
    </lineage>
</organism>
<dbReference type="EMBL" id="CP009806">
    <property type="protein sequence ID" value="ATZ47626.1"/>
    <property type="molecule type" value="Genomic_DNA"/>
</dbReference>
<dbReference type="KEGG" id="bfu:BCIN_02g08850"/>
<gene>
    <name evidence="7" type="ORF">BCIN_02g08850</name>
</gene>
<dbReference type="GO" id="GO:0046983">
    <property type="term" value="F:protein dimerization activity"/>
    <property type="evidence" value="ECO:0007669"/>
    <property type="project" value="InterPro"/>
</dbReference>
<feature type="active site" description="Proton acceptor" evidence="4">
    <location>
        <position position="304"/>
    </location>
</feature>
<keyword evidence="8" id="KW-1185">Reference proteome</keyword>
<dbReference type="SUPFAM" id="SSF46785">
    <property type="entry name" value="Winged helix' DNA-binding domain"/>
    <property type="match status" value="1"/>
</dbReference>
<reference evidence="7 8" key="2">
    <citation type="journal article" date="2012" name="Eukaryot. Cell">
        <title>Genome update of Botrytis cinerea strains B05.10 and T4.</title>
        <authorList>
            <person name="Staats M."/>
            <person name="van Kan J.A."/>
        </authorList>
    </citation>
    <scope>NUCLEOTIDE SEQUENCE [LARGE SCALE GENOMIC DNA]</scope>
    <source>
        <strain evidence="7 8">B05.10</strain>
    </source>
</reference>
<evidence type="ECO:0000259" key="5">
    <source>
        <dbReference type="Pfam" id="PF00891"/>
    </source>
</evidence>
<evidence type="ECO:0000256" key="4">
    <source>
        <dbReference type="PIRSR" id="PIRSR005739-1"/>
    </source>
</evidence>
<dbReference type="PIRSF" id="PIRSF005739">
    <property type="entry name" value="O-mtase"/>
    <property type="match status" value="1"/>
</dbReference>
<dbReference type="OrthoDB" id="2410195at2759"/>
<sequence>MGSVGDLELALSKITEAAKVADEHTRKNLINQLRKTAVSLETPGETIQRLIYLPFANALLVKAIQPALCRAGNDLDLFKILADNGGPMTTTELAEKTKCDPLLLSRILRFLASTDIVTEVGVETFIADNITKALAKPGLKAGMNHTFDSVGPAFQALPEFFKDTGYKNPDDASYSPFHPGHRTDLPLFEWFQQNPEKFGFFMEWMTAQREGMDVWLDLFPFEDYVKDLDPAQVMFVDVGGGIGHKCLELKTRFPSLEGEIILEDLPITLKHALSIDGIKALPQDFFTPQQIKNARFYYMRNILHDWPDDKCKIILDHLREAMGPNSAILIDEMVLPNSGTNHQAMSIDITMMAALSAMERTQNQWEKVLDSAGLKVLKTYTYTESLRDSVQVVVAK</sequence>
<dbReference type="RefSeq" id="XP_024547381.1">
    <property type="nucleotide sequence ID" value="XM_024691611.1"/>
</dbReference>
<feature type="domain" description="O-methyltransferase C-terminal" evidence="5">
    <location>
        <begin position="234"/>
        <end position="374"/>
    </location>
</feature>
<dbReference type="PANTHER" id="PTHR43712:SF1">
    <property type="entry name" value="HYPOTHETICAL O-METHYLTRANSFERASE (EUROFUNG)-RELATED"/>
    <property type="match status" value="1"/>
</dbReference>